<dbReference type="InterPro" id="IPR043741">
    <property type="entry name" value="DUF5686"/>
</dbReference>
<reference evidence="1 2" key="1">
    <citation type="submission" date="2017-12" db="EMBL/GenBank/DDBJ databases">
        <title>The draft genome sequence of Brumimicrobium saltpan LHR20.</title>
        <authorList>
            <person name="Do Z.-J."/>
            <person name="Luo H.-R."/>
        </authorList>
    </citation>
    <scope>NUCLEOTIDE SEQUENCE [LARGE SCALE GENOMIC DNA]</scope>
    <source>
        <strain evidence="1 2">LHR20</strain>
    </source>
</reference>
<comment type="caution">
    <text evidence="1">The sequence shown here is derived from an EMBL/GenBank/DDBJ whole genome shotgun (WGS) entry which is preliminary data.</text>
</comment>
<dbReference type="EMBL" id="PJNI01000020">
    <property type="protein sequence ID" value="PKR79690.1"/>
    <property type="molecule type" value="Genomic_DNA"/>
</dbReference>
<name>A0A2I0QZX8_9FLAO</name>
<accession>A0A2I0QZX8</accession>
<dbReference type="SUPFAM" id="SSF49464">
    <property type="entry name" value="Carboxypeptidase regulatory domain-like"/>
    <property type="match status" value="1"/>
</dbReference>
<keyword evidence="2" id="KW-1185">Reference proteome</keyword>
<dbReference type="OrthoDB" id="983143at2"/>
<proteinExistence type="predicted"/>
<dbReference type="InterPro" id="IPR008969">
    <property type="entry name" value="CarboxyPept-like_regulatory"/>
</dbReference>
<evidence type="ECO:0000313" key="2">
    <source>
        <dbReference type="Proteomes" id="UP000236654"/>
    </source>
</evidence>
<dbReference type="Gene3D" id="2.60.40.1120">
    <property type="entry name" value="Carboxypeptidase-like, regulatory domain"/>
    <property type="match status" value="1"/>
</dbReference>
<evidence type="ECO:0000313" key="1">
    <source>
        <dbReference type="EMBL" id="PKR79690.1"/>
    </source>
</evidence>
<gene>
    <name evidence="1" type="ORF">CW751_13705</name>
</gene>
<dbReference type="Pfam" id="PF18939">
    <property type="entry name" value="DUF5686"/>
    <property type="match status" value="1"/>
</dbReference>
<dbReference type="Proteomes" id="UP000236654">
    <property type="component" value="Unassembled WGS sequence"/>
</dbReference>
<sequence>MVNSLRVYSLRLLSSVLLLLIVPQLSAQYVVSGKVTDELNLGIPFADIFVKNYADLRTRADIEGNYLMRLEVGEYYVVFSASGYQKREYYLIVEERNQKVDMQLFPMQVKDLEEFNFAQKRRNVGREIVLKTVAVKNIIDHNMYPHICDVYIRAKDEAKKTEHYNEKNDESEDAEDDDARFYDAEALKEKKMRQLNAINMVEVEMERSYAPPNNIKEVRTGYTKRGSDRNLYFTTTAKSNFNFFQNILYLDDLSKSPIQSPLSTAGILSYKYQLIEKIKRENLPTLNKIKISARNISTSTLDGFVYIQDSTWLVEKIDFTIVKGNLYIYDHFSVVQDFEIYGDTLSVLKQQDMKYDVAYKNEQFEGSTVVNYQNYNFNPSFDKKMFGNELAVTTQAAYERDSSYWSTKRLTPLTPKEQQYIKQRDSIENLFTKTTYLDSIDSVFNKVDFWKVVWFGIDHRNRAKKTQWTISSIAATLRPLYIAGPRIGPDFDFFKKWDDETTFDSYTRVDVGVLNGDIKGYTNLRYLYNPFRQSRVGINLTHNYDLIRSYDALTQVFLRDNFIERTSGSLYHDFEIFNGLYLESSLTYTNRRPLPEDTKFIRWFDDALENTEPPKFIEYNALIADIMLRYTPFQKYMREPNRKVVLGSKWPMFYMYYEKGIPEFIGSEVNHDYIRFGATQTFKISTLGTSKYHLTTGRFLNKKILRAEDMQYHRRSDPILFSNPMYSYQDLDSTLPTMNWYFESHYIHHFNGALINKIPFMKKTRISTVAGGGYLWVPEHNWTHYEFYAGLERVFKFARRRLRLGIYAAFSDGNQIDPRTTFKVSFAILDERSMKFTF</sequence>
<dbReference type="Pfam" id="PF13620">
    <property type="entry name" value="CarboxypepD_reg"/>
    <property type="match status" value="1"/>
</dbReference>
<dbReference type="AlphaFoldDB" id="A0A2I0QZX8"/>
<organism evidence="1 2">
    <name type="scientific">Brumimicrobium salinarum</name>
    <dbReference type="NCBI Taxonomy" id="2058658"/>
    <lineage>
        <taxon>Bacteria</taxon>
        <taxon>Pseudomonadati</taxon>
        <taxon>Bacteroidota</taxon>
        <taxon>Flavobacteriia</taxon>
        <taxon>Flavobacteriales</taxon>
        <taxon>Crocinitomicaceae</taxon>
        <taxon>Brumimicrobium</taxon>
    </lineage>
</organism>
<evidence type="ECO:0008006" key="3">
    <source>
        <dbReference type="Google" id="ProtNLM"/>
    </source>
</evidence>
<protein>
    <recommendedName>
        <fullName evidence="3">Carboxypeptidase-like regulatory domain-containing protein</fullName>
    </recommendedName>
</protein>